<feature type="signal peptide" evidence="1">
    <location>
        <begin position="1"/>
        <end position="24"/>
    </location>
</feature>
<keyword evidence="3" id="KW-1185">Reference proteome</keyword>
<organism evidence="2 3">
    <name type="scientific">Pseudooctadecabacter jejudonensis</name>
    <dbReference type="NCBI Taxonomy" id="1391910"/>
    <lineage>
        <taxon>Bacteria</taxon>
        <taxon>Pseudomonadati</taxon>
        <taxon>Pseudomonadota</taxon>
        <taxon>Alphaproteobacteria</taxon>
        <taxon>Rhodobacterales</taxon>
        <taxon>Paracoccaceae</taxon>
        <taxon>Pseudooctadecabacter</taxon>
    </lineage>
</organism>
<name>A0A1Y5SYJ6_9RHOB</name>
<evidence type="ECO:0008006" key="4">
    <source>
        <dbReference type="Google" id="ProtNLM"/>
    </source>
</evidence>
<dbReference type="EMBL" id="FWFT01000004">
    <property type="protein sequence ID" value="SLN51942.1"/>
    <property type="molecule type" value="Genomic_DNA"/>
</dbReference>
<keyword evidence="1" id="KW-0732">Signal</keyword>
<reference evidence="2 3" key="1">
    <citation type="submission" date="2017-03" db="EMBL/GenBank/DDBJ databases">
        <authorList>
            <person name="Afonso C.L."/>
            <person name="Miller P.J."/>
            <person name="Scott M.A."/>
            <person name="Spackman E."/>
            <person name="Goraichik I."/>
            <person name="Dimitrov K.M."/>
            <person name="Suarez D.L."/>
            <person name="Swayne D.E."/>
        </authorList>
    </citation>
    <scope>NUCLEOTIDE SEQUENCE [LARGE SCALE GENOMIC DNA]</scope>
    <source>
        <strain evidence="2 3">CECT 8397</strain>
    </source>
</reference>
<dbReference type="AlphaFoldDB" id="A0A1Y5SYJ6"/>
<gene>
    <name evidence="2" type="ORF">PSJ8397_02740</name>
</gene>
<protein>
    <recommendedName>
        <fullName evidence="4">Entericidin EcnA/B family protein</fullName>
    </recommendedName>
</protein>
<dbReference type="PROSITE" id="PS51257">
    <property type="entry name" value="PROKAR_LIPOPROTEIN"/>
    <property type="match status" value="1"/>
</dbReference>
<accession>A0A1Y5SYJ6</accession>
<dbReference type="RefSeq" id="WP_159453152.1">
    <property type="nucleotide sequence ID" value="NZ_FWFT01000004.1"/>
</dbReference>
<evidence type="ECO:0000313" key="3">
    <source>
        <dbReference type="Proteomes" id="UP000193623"/>
    </source>
</evidence>
<evidence type="ECO:0000313" key="2">
    <source>
        <dbReference type="EMBL" id="SLN51942.1"/>
    </source>
</evidence>
<dbReference type="Proteomes" id="UP000193623">
    <property type="component" value="Unassembled WGS sequence"/>
</dbReference>
<evidence type="ECO:0000256" key="1">
    <source>
        <dbReference type="SAM" id="SignalP"/>
    </source>
</evidence>
<sequence>MKTTLIKAPLAILALVMMTACGTAQGIASDAWGATKFVAGQVSGE</sequence>
<proteinExistence type="predicted"/>
<feature type="chain" id="PRO_5011966570" description="Entericidin EcnA/B family protein" evidence="1">
    <location>
        <begin position="25"/>
        <end position="45"/>
    </location>
</feature>